<dbReference type="EMBL" id="VTOW01000001">
    <property type="protein sequence ID" value="NKE70220.1"/>
    <property type="molecule type" value="Genomic_DNA"/>
</dbReference>
<evidence type="ECO:0000313" key="1">
    <source>
        <dbReference type="EMBL" id="NKE70220.1"/>
    </source>
</evidence>
<sequence>MMKNNDPKIIVDPIVYAKKPARYKAVAEPAGDGPVLSAVEGDAYRELRVGFFDEKGKCVADAYFTVDSDTGKPRILITTDGDGDGDPAIEVFPLRSGEAVVKYY</sequence>
<comment type="caution">
    <text evidence="1">The sequence shown here is derived from an EMBL/GenBank/DDBJ whole genome shotgun (WGS) entry which is preliminary data.</text>
</comment>
<protein>
    <submittedName>
        <fullName evidence="1">Uncharacterized protein</fullName>
    </submittedName>
</protein>
<proteinExistence type="predicted"/>
<evidence type="ECO:0000313" key="2">
    <source>
        <dbReference type="Proteomes" id="UP000534783"/>
    </source>
</evidence>
<gene>
    <name evidence="1" type="ORF">MNODULE_05610</name>
</gene>
<accession>A0A7X6DN28</accession>
<keyword evidence="2" id="KW-1185">Reference proteome</keyword>
<dbReference type="Proteomes" id="UP000534783">
    <property type="component" value="Unassembled WGS sequence"/>
</dbReference>
<dbReference type="AlphaFoldDB" id="A0A7X6DN28"/>
<organism evidence="1 2">
    <name type="scientific">Candidatus Manganitrophus noduliformans</name>
    <dbReference type="NCBI Taxonomy" id="2606439"/>
    <lineage>
        <taxon>Bacteria</taxon>
        <taxon>Pseudomonadati</taxon>
        <taxon>Nitrospirota</taxon>
        <taxon>Nitrospiria</taxon>
        <taxon>Candidatus Troglogloeales</taxon>
        <taxon>Candidatus Manganitrophaceae</taxon>
        <taxon>Candidatus Manganitrophus</taxon>
    </lineage>
</organism>
<reference evidence="1 2" key="1">
    <citation type="journal article" date="2020" name="Nature">
        <title>Bacterial chemolithoautotrophy via manganese oxidation.</title>
        <authorList>
            <person name="Yu H."/>
            <person name="Leadbetter J.R."/>
        </authorList>
    </citation>
    <scope>NUCLEOTIDE SEQUENCE [LARGE SCALE GENOMIC DNA]</scope>
    <source>
        <strain evidence="1 2">Mn-1</strain>
    </source>
</reference>
<name>A0A7X6DN28_9BACT</name>
<dbReference type="RefSeq" id="WP_168058485.1">
    <property type="nucleotide sequence ID" value="NZ_VTOW01000001.1"/>
</dbReference>